<keyword evidence="11 17" id="KW-1133">Transmembrane helix</keyword>
<feature type="transmembrane region" description="Helical" evidence="17">
    <location>
        <begin position="302"/>
        <end position="324"/>
    </location>
</feature>
<organism evidence="20">
    <name type="scientific">Runaria sp. 'striata'</name>
    <dbReference type="NCBI Taxonomy" id="2950365"/>
    <lineage>
        <taxon>Eukaryota</taxon>
        <taxon>Metazoa</taxon>
        <taxon>Ecdysozoa</taxon>
        <taxon>Arthropoda</taxon>
        <taxon>Hexapoda</taxon>
        <taxon>Insecta</taxon>
        <taxon>Pterygota</taxon>
        <taxon>Neoptera</taxon>
        <taxon>Endopterygota</taxon>
        <taxon>Hymenoptera</taxon>
        <taxon>Tenthredinoidea</taxon>
        <taxon>Blasticotomidae</taxon>
        <taxon>Runaria</taxon>
    </lineage>
</organism>
<evidence type="ECO:0000256" key="11">
    <source>
        <dbReference type="ARBA" id="ARBA00022989"/>
    </source>
</evidence>
<keyword evidence="12 17" id="KW-0520">NAD</keyword>
<feature type="transmembrane region" description="Helical" evidence="17">
    <location>
        <begin position="110"/>
        <end position="131"/>
    </location>
</feature>
<feature type="transmembrane region" description="Helical" evidence="17">
    <location>
        <begin position="422"/>
        <end position="445"/>
    </location>
</feature>
<dbReference type="GO" id="GO:0042773">
    <property type="term" value="P:ATP synthesis coupled electron transport"/>
    <property type="evidence" value="ECO:0007669"/>
    <property type="project" value="InterPro"/>
</dbReference>
<keyword evidence="10 17" id="KW-0249">Electron transport</keyword>
<evidence type="ECO:0000256" key="1">
    <source>
        <dbReference type="ARBA" id="ARBA00003257"/>
    </source>
</evidence>
<name>A0A977XSX9_9HYME</name>
<dbReference type="InterPro" id="IPR003918">
    <property type="entry name" value="NADH_UbQ_OxRdtase"/>
</dbReference>
<evidence type="ECO:0000256" key="16">
    <source>
        <dbReference type="ARBA" id="ARBA00049551"/>
    </source>
</evidence>
<evidence type="ECO:0000256" key="10">
    <source>
        <dbReference type="ARBA" id="ARBA00022982"/>
    </source>
</evidence>
<keyword evidence="14 17" id="KW-0496">Mitochondrion</keyword>
<reference evidence="20" key="1">
    <citation type="journal article" date="2022" name="Insects">
        <title>Phylogenomic Analyses of the Tenthredinoidea Support the Familial Rank of Athaliidae (Insecta, Tenthredinoidea).</title>
        <authorList>
            <person name="Niu G."/>
            <person name="Budak M."/>
            <person name="Korkmaz E.M."/>
            <person name="Dogan O."/>
            <person name="Nel A."/>
            <person name="Wan S."/>
            <person name="Cai C."/>
            <person name="Jouault C."/>
            <person name="Li M."/>
            <person name="Wei M."/>
        </authorList>
    </citation>
    <scope>NUCLEOTIDE SEQUENCE</scope>
</reference>
<feature type="transmembrane region" description="Helical" evidence="17">
    <location>
        <begin position="274"/>
        <end position="296"/>
    </location>
</feature>
<feature type="transmembrane region" description="Helical" evidence="17">
    <location>
        <begin position="182"/>
        <end position="205"/>
    </location>
</feature>
<keyword evidence="9" id="KW-1278">Translocase</keyword>
<evidence type="ECO:0000256" key="4">
    <source>
        <dbReference type="ARBA" id="ARBA00012944"/>
    </source>
</evidence>
<dbReference type="Pfam" id="PF01059">
    <property type="entry name" value="Oxidored_q5_N"/>
    <property type="match status" value="1"/>
</dbReference>
<dbReference type="EC" id="7.1.1.2" evidence="4 17"/>
<feature type="transmembrane region" description="Helical" evidence="17">
    <location>
        <begin position="12"/>
        <end position="38"/>
    </location>
</feature>
<evidence type="ECO:0000256" key="17">
    <source>
        <dbReference type="RuleBase" id="RU003297"/>
    </source>
</evidence>
<keyword evidence="8 17" id="KW-0812">Transmembrane</keyword>
<evidence type="ECO:0000256" key="15">
    <source>
        <dbReference type="ARBA" id="ARBA00023136"/>
    </source>
</evidence>
<dbReference type="InterPro" id="IPR000260">
    <property type="entry name" value="NADH4_N"/>
</dbReference>
<evidence type="ECO:0000256" key="8">
    <source>
        <dbReference type="ARBA" id="ARBA00022692"/>
    </source>
</evidence>
<dbReference type="PANTHER" id="PTHR43507:SF20">
    <property type="entry name" value="NADH-UBIQUINONE OXIDOREDUCTASE CHAIN 4"/>
    <property type="match status" value="1"/>
</dbReference>
<feature type="transmembrane region" description="Helical" evidence="17">
    <location>
        <begin position="245"/>
        <end position="267"/>
    </location>
</feature>
<evidence type="ECO:0000256" key="7">
    <source>
        <dbReference type="ARBA" id="ARBA00022660"/>
    </source>
</evidence>
<evidence type="ECO:0000259" key="18">
    <source>
        <dbReference type="Pfam" id="PF00361"/>
    </source>
</evidence>
<comment type="similarity">
    <text evidence="3 17">Belongs to the complex I subunit 4 family.</text>
</comment>
<feature type="transmembrane region" description="Helical" evidence="17">
    <location>
        <begin position="143"/>
        <end position="162"/>
    </location>
</feature>
<feature type="transmembrane region" description="Helical" evidence="17">
    <location>
        <begin position="86"/>
        <end position="104"/>
    </location>
</feature>
<keyword evidence="7 17" id="KW-0679">Respiratory chain</keyword>
<dbReference type="GO" id="GO:0003954">
    <property type="term" value="F:NADH dehydrogenase activity"/>
    <property type="evidence" value="ECO:0007669"/>
    <property type="project" value="TreeGrafter"/>
</dbReference>
<comment type="function">
    <text evidence="1">Core subunit of the mitochondrial membrane respiratory chain NADH dehydrogenase (Complex I) that is believed to belong to the minimal assembly required for catalysis. Complex I functions in the transfer of electrons from NADH to the respiratory chain. The immediate electron acceptor for the enzyme is believed to be ubiquinone.</text>
</comment>
<evidence type="ECO:0000256" key="6">
    <source>
        <dbReference type="ARBA" id="ARBA00022448"/>
    </source>
</evidence>
<reference evidence="20" key="2">
    <citation type="submission" date="2022-07" db="EMBL/GenBank/DDBJ databases">
        <authorList>
            <person name="Niu G."/>
        </authorList>
    </citation>
    <scope>NUCLEOTIDE SEQUENCE</scope>
</reference>
<dbReference type="Pfam" id="PF00361">
    <property type="entry name" value="Proton_antipo_M"/>
    <property type="match status" value="1"/>
</dbReference>
<dbReference type="GO" id="GO:0031966">
    <property type="term" value="C:mitochondrial membrane"/>
    <property type="evidence" value="ECO:0007669"/>
    <property type="project" value="UniProtKB-SubCell"/>
</dbReference>
<dbReference type="PRINTS" id="PR01437">
    <property type="entry name" value="NUOXDRDTASE4"/>
</dbReference>
<dbReference type="GO" id="GO:0048039">
    <property type="term" value="F:ubiquinone binding"/>
    <property type="evidence" value="ECO:0007669"/>
    <property type="project" value="TreeGrafter"/>
</dbReference>
<evidence type="ECO:0000313" key="20">
    <source>
        <dbReference type="EMBL" id="UXW93485.1"/>
    </source>
</evidence>
<dbReference type="PANTHER" id="PTHR43507">
    <property type="entry name" value="NADH-UBIQUINONE OXIDOREDUCTASE CHAIN 4"/>
    <property type="match status" value="1"/>
</dbReference>
<feature type="transmembrane region" description="Helical" evidence="17">
    <location>
        <begin position="368"/>
        <end position="388"/>
    </location>
</feature>
<accession>A0A977XSX9</accession>
<feature type="transmembrane region" description="Helical" evidence="17">
    <location>
        <begin position="336"/>
        <end position="356"/>
    </location>
</feature>
<keyword evidence="13 17" id="KW-0830">Ubiquinone</keyword>
<feature type="domain" description="NADH:ubiquinone oxidoreductase chain 4 N-terminal" evidence="19">
    <location>
        <begin position="1"/>
        <end position="103"/>
    </location>
</feature>
<dbReference type="GO" id="GO:0015990">
    <property type="term" value="P:electron transport coupled proton transport"/>
    <property type="evidence" value="ECO:0007669"/>
    <property type="project" value="TreeGrafter"/>
</dbReference>
<comment type="catalytic activity">
    <reaction evidence="16 17">
        <text>a ubiquinone + NADH + 5 H(+)(in) = a ubiquinol + NAD(+) + 4 H(+)(out)</text>
        <dbReference type="Rhea" id="RHEA:29091"/>
        <dbReference type="Rhea" id="RHEA-COMP:9565"/>
        <dbReference type="Rhea" id="RHEA-COMP:9566"/>
        <dbReference type="ChEBI" id="CHEBI:15378"/>
        <dbReference type="ChEBI" id="CHEBI:16389"/>
        <dbReference type="ChEBI" id="CHEBI:17976"/>
        <dbReference type="ChEBI" id="CHEBI:57540"/>
        <dbReference type="ChEBI" id="CHEBI:57945"/>
        <dbReference type="EC" id="7.1.1.2"/>
    </reaction>
</comment>
<comment type="function">
    <text evidence="17">Core subunit of the mitochondrial membrane respiratory chain NADH dehydrogenase (Complex I) which catalyzes electron transfer from NADH through the respiratory chain, using ubiquinone as an electron acceptor. Essential for the catalytic activity and assembly of complex I.</text>
</comment>
<evidence type="ECO:0000256" key="13">
    <source>
        <dbReference type="ARBA" id="ARBA00023075"/>
    </source>
</evidence>
<keyword evidence="6 17" id="KW-0813">Transport</keyword>
<dbReference type="AlphaFoldDB" id="A0A977XSX9"/>
<feature type="transmembrane region" description="Helical" evidence="17">
    <location>
        <begin position="217"/>
        <end position="239"/>
    </location>
</feature>
<proteinExistence type="inferred from homology"/>
<dbReference type="InterPro" id="IPR001750">
    <property type="entry name" value="ND/Mrp_TM"/>
</dbReference>
<evidence type="ECO:0000256" key="9">
    <source>
        <dbReference type="ARBA" id="ARBA00022967"/>
    </source>
</evidence>
<evidence type="ECO:0000256" key="3">
    <source>
        <dbReference type="ARBA" id="ARBA00009025"/>
    </source>
</evidence>
<gene>
    <name evidence="20" type="primary">ND4</name>
</gene>
<sequence length="446" mass="51040">MLKIFLSVVFMIPLCFIYNLFWEFHILFFFLSGMFIILSGSVEFYWSEISYLWGCDLLSFGMILLTMWIGALMIMASVKIYKGMSWMYFLMVYILLMLMLIFTFSSMNLFMFYLFFECSLIPVLFLVLGWGNQSERMQAGMYLLFYTLLASFPLMLGIFKLMKDYDTLVFPLINMFFFSSGVYLYISLIMAFLVKLPMFLVHLWLPKAHVEAPISGSMILAGVMLKLGGYGLLRVGMLINKLGSSYSWVWVTLGLIGGGIVSFMCLIQLDLKSLVAYSSVVHMGLMLGGFMTLMKLGVCSSYLMMISHGLCSSGLFCLLNIVYERLGSRSIFLNKGLINIFPSMTLWWFLLCSSNAAAPPSLSLLSEILLIGSLISWSVLTLMALLIVSFLSFVYTLYLFSFTQHGGGISMFYIFYNNLREFMLVMLHWIPLNILIINSDMFIMWI</sequence>
<dbReference type="EMBL" id="ON964462">
    <property type="protein sequence ID" value="UXW93485.1"/>
    <property type="molecule type" value="Genomic_DNA"/>
</dbReference>
<evidence type="ECO:0000256" key="14">
    <source>
        <dbReference type="ARBA" id="ARBA00023128"/>
    </source>
</evidence>
<evidence type="ECO:0000256" key="12">
    <source>
        <dbReference type="ARBA" id="ARBA00023027"/>
    </source>
</evidence>
<feature type="domain" description="NADH:quinone oxidoreductase/Mrp antiporter transmembrane" evidence="18">
    <location>
        <begin position="106"/>
        <end position="391"/>
    </location>
</feature>
<geneLocation type="mitochondrion" evidence="20"/>
<evidence type="ECO:0000259" key="19">
    <source>
        <dbReference type="Pfam" id="PF01059"/>
    </source>
</evidence>
<dbReference type="GO" id="GO:0008137">
    <property type="term" value="F:NADH dehydrogenase (ubiquinone) activity"/>
    <property type="evidence" value="ECO:0007669"/>
    <property type="project" value="UniProtKB-UniRule"/>
</dbReference>
<protein>
    <recommendedName>
        <fullName evidence="5 17">NADH-ubiquinone oxidoreductase chain 4</fullName>
        <ecNumber evidence="4 17">7.1.1.2</ecNumber>
    </recommendedName>
</protein>
<keyword evidence="15 17" id="KW-0472">Membrane</keyword>
<feature type="transmembrane region" description="Helical" evidence="17">
    <location>
        <begin position="50"/>
        <end position="74"/>
    </location>
</feature>
<evidence type="ECO:0000256" key="2">
    <source>
        <dbReference type="ARBA" id="ARBA00004225"/>
    </source>
</evidence>
<comment type="subcellular location">
    <subcellularLocation>
        <location evidence="2 17">Mitochondrion membrane</location>
        <topology evidence="2 17">Multi-pass membrane protein</topology>
    </subcellularLocation>
</comment>
<evidence type="ECO:0000256" key="5">
    <source>
        <dbReference type="ARBA" id="ARBA00021006"/>
    </source>
</evidence>